<evidence type="ECO:0000259" key="6">
    <source>
        <dbReference type="PROSITE" id="PS01180"/>
    </source>
</evidence>
<dbReference type="EMBL" id="JWIN03000013">
    <property type="protein sequence ID" value="KAB1268754.1"/>
    <property type="molecule type" value="Genomic_DNA"/>
</dbReference>
<dbReference type="Gene3D" id="2.60.120.290">
    <property type="entry name" value="Spermadhesin, CUB domain"/>
    <property type="match status" value="1"/>
</dbReference>
<keyword evidence="2" id="KW-0732">Signal</keyword>
<dbReference type="FunFam" id="2.10.70.10:FF:000002">
    <property type="entry name" value="CUB and Sushi multiple domains 3"/>
    <property type="match status" value="1"/>
</dbReference>
<dbReference type="InterPro" id="IPR000436">
    <property type="entry name" value="Sushi_SCR_CCP_dom"/>
</dbReference>
<dbReference type="Pfam" id="PF00084">
    <property type="entry name" value="Sushi"/>
    <property type="match status" value="1"/>
</dbReference>
<dbReference type="SUPFAM" id="SSF57535">
    <property type="entry name" value="Complement control module/SCR domain"/>
    <property type="match status" value="1"/>
</dbReference>
<dbReference type="Proteomes" id="UP000299084">
    <property type="component" value="Unassembled WGS sequence"/>
</dbReference>
<keyword evidence="1 5" id="KW-0768">Sushi</keyword>
<name>A0A5N4DC48_CAMDR</name>
<dbReference type="AlphaFoldDB" id="A0A5N4DC48"/>
<protein>
    <submittedName>
        <fullName evidence="8">CUB and sushi domain-containing protein 2</fullName>
    </submittedName>
</protein>
<dbReference type="PROSITE" id="PS01180">
    <property type="entry name" value="CUB"/>
    <property type="match status" value="1"/>
</dbReference>
<evidence type="ECO:0000259" key="7">
    <source>
        <dbReference type="PROSITE" id="PS50923"/>
    </source>
</evidence>
<organism evidence="8 9">
    <name type="scientific">Camelus dromedarius</name>
    <name type="common">Dromedary</name>
    <name type="synonym">Arabian camel</name>
    <dbReference type="NCBI Taxonomy" id="9838"/>
    <lineage>
        <taxon>Eukaryota</taxon>
        <taxon>Metazoa</taxon>
        <taxon>Chordata</taxon>
        <taxon>Craniata</taxon>
        <taxon>Vertebrata</taxon>
        <taxon>Euteleostomi</taxon>
        <taxon>Mammalia</taxon>
        <taxon>Eutheria</taxon>
        <taxon>Laurasiatheria</taxon>
        <taxon>Artiodactyla</taxon>
        <taxon>Tylopoda</taxon>
        <taxon>Camelidae</taxon>
        <taxon>Camelus</taxon>
    </lineage>
</organism>
<keyword evidence="4" id="KW-1015">Disulfide bond</keyword>
<dbReference type="InterPro" id="IPR000859">
    <property type="entry name" value="CUB_dom"/>
</dbReference>
<evidence type="ECO:0000256" key="2">
    <source>
        <dbReference type="ARBA" id="ARBA00022729"/>
    </source>
</evidence>
<dbReference type="PANTHER" id="PTHR45656:SF4">
    <property type="entry name" value="PROTEIN CBR-CLEC-78"/>
    <property type="match status" value="1"/>
</dbReference>
<gene>
    <name evidence="8" type="ORF">Cadr_000013594</name>
</gene>
<reference evidence="8 9" key="1">
    <citation type="journal article" date="2019" name="Mol. Ecol. Resour.">
        <title>Improving Illumina assemblies with Hi-C and long reads: an example with the North African dromedary.</title>
        <authorList>
            <person name="Elbers J.P."/>
            <person name="Rogers M.F."/>
            <person name="Perelman P.L."/>
            <person name="Proskuryakova A.A."/>
            <person name="Serdyukova N.A."/>
            <person name="Johnson W.E."/>
            <person name="Horin P."/>
            <person name="Corander J."/>
            <person name="Murphy D."/>
            <person name="Burger P.A."/>
        </authorList>
    </citation>
    <scope>NUCLEOTIDE SEQUENCE [LARGE SCALE GENOMIC DNA]</scope>
    <source>
        <strain evidence="8">Drom800</strain>
        <tissue evidence="8">Blood</tissue>
    </source>
</reference>
<keyword evidence="9" id="KW-1185">Reference proteome</keyword>
<proteinExistence type="predicted"/>
<evidence type="ECO:0000256" key="4">
    <source>
        <dbReference type="ARBA" id="ARBA00023157"/>
    </source>
</evidence>
<dbReference type="InterPro" id="IPR035914">
    <property type="entry name" value="Sperma_CUB_dom_sf"/>
</dbReference>
<evidence type="ECO:0000256" key="3">
    <source>
        <dbReference type="ARBA" id="ARBA00022737"/>
    </source>
</evidence>
<dbReference type="CDD" id="cd00041">
    <property type="entry name" value="CUB"/>
    <property type="match status" value="1"/>
</dbReference>
<evidence type="ECO:0000256" key="5">
    <source>
        <dbReference type="PROSITE-ProRule" id="PRU00302"/>
    </source>
</evidence>
<keyword evidence="3" id="KW-0677">Repeat</keyword>
<dbReference type="Pfam" id="PF00431">
    <property type="entry name" value="CUB"/>
    <property type="match status" value="1"/>
</dbReference>
<feature type="domain" description="CUB" evidence="6">
    <location>
        <begin position="64"/>
        <end position="146"/>
    </location>
</feature>
<dbReference type="PROSITE" id="PS50923">
    <property type="entry name" value="SUSHI"/>
    <property type="match status" value="1"/>
</dbReference>
<dbReference type="SUPFAM" id="SSF49854">
    <property type="entry name" value="Spermadhesin, CUB domain"/>
    <property type="match status" value="1"/>
</dbReference>
<evidence type="ECO:0000313" key="8">
    <source>
        <dbReference type="EMBL" id="KAB1268754.1"/>
    </source>
</evidence>
<feature type="domain" description="Sushi" evidence="7">
    <location>
        <begin position="1"/>
        <end position="61"/>
    </location>
</feature>
<evidence type="ECO:0000256" key="1">
    <source>
        <dbReference type="ARBA" id="ARBA00022659"/>
    </source>
</evidence>
<dbReference type="CDD" id="cd00033">
    <property type="entry name" value="CCP"/>
    <property type="match status" value="1"/>
</dbReference>
<comment type="caution">
    <text evidence="5">Lacks conserved residue(s) required for the propagation of feature annotation.</text>
</comment>
<dbReference type="InterPro" id="IPR035976">
    <property type="entry name" value="Sushi/SCR/CCP_sf"/>
</dbReference>
<dbReference type="Gene3D" id="2.10.70.10">
    <property type="entry name" value="Complement Module, domain 1"/>
    <property type="match status" value="1"/>
</dbReference>
<dbReference type="PANTHER" id="PTHR45656">
    <property type="entry name" value="PROTEIN CBR-CLEC-78"/>
    <property type="match status" value="1"/>
</dbReference>
<dbReference type="InterPro" id="IPR051277">
    <property type="entry name" value="SEZ6_CSMD_C4BPB_Regulators"/>
</dbReference>
<accession>A0A5N4DC48</accession>
<dbReference type="SMART" id="SM00032">
    <property type="entry name" value="CCP"/>
    <property type="match status" value="1"/>
</dbReference>
<evidence type="ECO:0000313" key="9">
    <source>
        <dbReference type="Proteomes" id="UP000299084"/>
    </source>
</evidence>
<sequence>MCPDPGIPERGKRLGSDFRLGSSVQFTCNEGYDLQGSKRITCMKVSDIFAAWSDHRPVCRARMCDAHLRGPSGIITSPNFPIQYDNNAHCVWIITALNPSKVRLLGRMESVSWAGLGWGQLFYEGFQAQNLVVVDSLQTVIKICFY</sequence>
<comment type="caution">
    <text evidence="8">The sequence shown here is derived from an EMBL/GenBank/DDBJ whole genome shotgun (WGS) entry which is preliminary data.</text>
</comment>